<protein>
    <recommendedName>
        <fullName evidence="4">Peptide methionine sulfoxide reductase MsrA</fullName>
        <shortName evidence="4">Protein-methionine-S-oxide reductase</shortName>
        <ecNumber evidence="4">1.8.4.11</ecNumber>
    </recommendedName>
    <alternativeName>
        <fullName evidence="4">Peptide-methionine (S)-S-oxide reductase</fullName>
        <shortName evidence="4">Peptide Met(O) reductase</shortName>
    </alternativeName>
</protein>
<dbReference type="SUPFAM" id="SSF55068">
    <property type="entry name" value="Peptide methionine sulfoxide reductase"/>
    <property type="match status" value="1"/>
</dbReference>
<comment type="similarity">
    <text evidence="4">Belongs to the MsrA Met sulfoxide reductase family.</text>
</comment>
<comment type="function">
    <text evidence="4">Has an important function as a repair enzyme for proteins that have been inactivated by oxidation. Catalyzes the reversible oxidation-reduction of methionine sulfoxide in proteins to methionine.</text>
</comment>
<keyword evidence="7" id="KW-1185">Reference proteome</keyword>
<feature type="active site" evidence="4">
    <location>
        <position position="24"/>
    </location>
</feature>
<evidence type="ECO:0000256" key="1">
    <source>
        <dbReference type="ARBA" id="ARBA00023002"/>
    </source>
</evidence>
<gene>
    <name evidence="4 6" type="primary">msrA</name>
    <name evidence="6" type="ORF">GCM10011532_28290</name>
</gene>
<dbReference type="PANTHER" id="PTHR43774">
    <property type="entry name" value="PEPTIDE METHIONINE SULFOXIDE REDUCTASE"/>
    <property type="match status" value="1"/>
</dbReference>
<dbReference type="HAMAP" id="MF_01401">
    <property type="entry name" value="MsrA"/>
    <property type="match status" value="1"/>
</dbReference>
<comment type="catalytic activity">
    <reaction evidence="3 4">
        <text>[thioredoxin]-disulfide + L-methionine + H2O = L-methionine (S)-S-oxide + [thioredoxin]-dithiol</text>
        <dbReference type="Rhea" id="RHEA:19993"/>
        <dbReference type="Rhea" id="RHEA-COMP:10698"/>
        <dbReference type="Rhea" id="RHEA-COMP:10700"/>
        <dbReference type="ChEBI" id="CHEBI:15377"/>
        <dbReference type="ChEBI" id="CHEBI:29950"/>
        <dbReference type="ChEBI" id="CHEBI:50058"/>
        <dbReference type="ChEBI" id="CHEBI:57844"/>
        <dbReference type="ChEBI" id="CHEBI:58772"/>
        <dbReference type="EC" id="1.8.4.11"/>
    </reaction>
</comment>
<evidence type="ECO:0000259" key="5">
    <source>
        <dbReference type="Pfam" id="PF01625"/>
    </source>
</evidence>
<evidence type="ECO:0000256" key="2">
    <source>
        <dbReference type="ARBA" id="ARBA00047806"/>
    </source>
</evidence>
<reference evidence="7" key="1">
    <citation type="journal article" date="2019" name="Int. J. Syst. Evol. Microbiol.">
        <title>The Global Catalogue of Microorganisms (GCM) 10K type strain sequencing project: providing services to taxonomists for standard genome sequencing and annotation.</title>
        <authorList>
            <consortium name="The Broad Institute Genomics Platform"/>
            <consortium name="The Broad Institute Genome Sequencing Center for Infectious Disease"/>
            <person name="Wu L."/>
            <person name="Ma J."/>
        </authorList>
    </citation>
    <scope>NUCLEOTIDE SEQUENCE [LARGE SCALE GENOMIC DNA]</scope>
    <source>
        <strain evidence="7">CGMCC 1.15422</strain>
    </source>
</reference>
<dbReference type="NCBIfam" id="TIGR00401">
    <property type="entry name" value="msrA"/>
    <property type="match status" value="1"/>
</dbReference>
<evidence type="ECO:0000256" key="4">
    <source>
        <dbReference type="HAMAP-Rule" id="MF_01401"/>
    </source>
</evidence>
<organism evidence="6 7">
    <name type="scientific">Christiangramia forsetii</name>
    <dbReference type="NCBI Taxonomy" id="411153"/>
    <lineage>
        <taxon>Bacteria</taxon>
        <taxon>Pseudomonadati</taxon>
        <taxon>Bacteroidota</taxon>
        <taxon>Flavobacteriia</taxon>
        <taxon>Flavobacteriales</taxon>
        <taxon>Flavobacteriaceae</taxon>
        <taxon>Christiangramia</taxon>
    </lineage>
</organism>
<evidence type="ECO:0000313" key="7">
    <source>
        <dbReference type="Proteomes" id="UP000605733"/>
    </source>
</evidence>
<accession>A0ABQ1WRD8</accession>
<evidence type="ECO:0000313" key="6">
    <source>
        <dbReference type="EMBL" id="GGG42779.1"/>
    </source>
</evidence>
<evidence type="ECO:0000256" key="3">
    <source>
        <dbReference type="ARBA" id="ARBA00048782"/>
    </source>
</evidence>
<dbReference type="InterPro" id="IPR036509">
    <property type="entry name" value="Met_Sox_Rdtase_MsrA_sf"/>
</dbReference>
<feature type="domain" description="Peptide methionine sulphoxide reductase MsrA" evidence="5">
    <location>
        <begin position="17"/>
        <end position="170"/>
    </location>
</feature>
<comment type="catalytic activity">
    <reaction evidence="2 4">
        <text>L-methionyl-[protein] + [thioredoxin]-disulfide + H2O = L-methionyl-(S)-S-oxide-[protein] + [thioredoxin]-dithiol</text>
        <dbReference type="Rhea" id="RHEA:14217"/>
        <dbReference type="Rhea" id="RHEA-COMP:10698"/>
        <dbReference type="Rhea" id="RHEA-COMP:10700"/>
        <dbReference type="Rhea" id="RHEA-COMP:12313"/>
        <dbReference type="Rhea" id="RHEA-COMP:12315"/>
        <dbReference type="ChEBI" id="CHEBI:15377"/>
        <dbReference type="ChEBI" id="CHEBI:16044"/>
        <dbReference type="ChEBI" id="CHEBI:29950"/>
        <dbReference type="ChEBI" id="CHEBI:44120"/>
        <dbReference type="ChEBI" id="CHEBI:50058"/>
        <dbReference type="EC" id="1.8.4.11"/>
    </reaction>
</comment>
<dbReference type="EMBL" id="BMIX01000007">
    <property type="protein sequence ID" value="GGG42779.1"/>
    <property type="molecule type" value="Genomic_DNA"/>
</dbReference>
<dbReference type="PANTHER" id="PTHR43774:SF1">
    <property type="entry name" value="PEPTIDE METHIONINE SULFOXIDE REDUCTASE MSRA 2"/>
    <property type="match status" value="1"/>
</dbReference>
<dbReference type="Proteomes" id="UP000605733">
    <property type="component" value="Unassembled WGS sequence"/>
</dbReference>
<keyword evidence="1 4" id="KW-0560">Oxidoreductase</keyword>
<dbReference type="InterPro" id="IPR002569">
    <property type="entry name" value="Met_Sox_Rdtase_MsrA_dom"/>
</dbReference>
<sequence length="189" mass="21779">MLNKKEISFMKELKLKKATLAGGCFWCTEAVFQRLEGVEEVSSGFTGGEIKNPAYREIITGRTGHAEAIEIQFNPEKISFEELLLVFFATHDPTTLNKQQNDVGTQYRSAVFYHDEDQKIKAEEVIALLEKEGMFENPIVTEVSEASEFYVAEAEHQDFYNQHRQQPYCQFIIDPKIKKLNKLFSDKLK</sequence>
<dbReference type="EC" id="1.8.4.11" evidence="4"/>
<dbReference type="Gene3D" id="3.30.1060.10">
    <property type="entry name" value="Peptide methionine sulphoxide reductase MsrA"/>
    <property type="match status" value="1"/>
</dbReference>
<name>A0ABQ1WRD8_9FLAO</name>
<proteinExistence type="inferred from homology"/>
<comment type="caution">
    <text evidence="6">The sequence shown here is derived from an EMBL/GenBank/DDBJ whole genome shotgun (WGS) entry which is preliminary data.</text>
</comment>
<dbReference type="Pfam" id="PF01625">
    <property type="entry name" value="PMSR"/>
    <property type="match status" value="1"/>
</dbReference>